<protein>
    <submittedName>
        <fullName evidence="5">Cysteine synthase</fullName>
    </submittedName>
</protein>
<dbReference type="EMBL" id="UHJL01000003">
    <property type="protein sequence ID" value="SUQ24870.1"/>
    <property type="molecule type" value="Genomic_DNA"/>
</dbReference>
<dbReference type="InterPro" id="IPR036052">
    <property type="entry name" value="TrpB-like_PALP_sf"/>
</dbReference>
<dbReference type="AlphaFoldDB" id="A0A380S7U5"/>
<reference evidence="5 6" key="1">
    <citation type="submission" date="2017-08" db="EMBL/GenBank/DDBJ databases">
        <authorList>
            <person name="de Groot N.N."/>
        </authorList>
    </citation>
    <scope>NUCLEOTIDE SEQUENCE [LARGE SCALE GENOMIC DNA]</scope>
    <source>
        <strain evidence="5 6">HM2</strain>
    </source>
</reference>
<comment type="cofactor">
    <cofactor evidence="1">
        <name>pyridoxal 5'-phosphate</name>
        <dbReference type="ChEBI" id="CHEBI:597326"/>
    </cofactor>
</comment>
<gene>
    <name evidence="5" type="ORF">SAMN05661053_2284</name>
</gene>
<evidence type="ECO:0000256" key="2">
    <source>
        <dbReference type="ARBA" id="ARBA00007103"/>
    </source>
</evidence>
<dbReference type="PANTHER" id="PTHR10314">
    <property type="entry name" value="CYSTATHIONINE BETA-SYNTHASE"/>
    <property type="match status" value="1"/>
</dbReference>
<dbReference type="FunFam" id="3.40.50.1100:FF:000003">
    <property type="entry name" value="Cystathionine beta-synthase"/>
    <property type="match status" value="1"/>
</dbReference>
<dbReference type="InterPro" id="IPR050214">
    <property type="entry name" value="Cys_Synth/Cystath_Beta-Synth"/>
</dbReference>
<evidence type="ECO:0000313" key="6">
    <source>
        <dbReference type="Proteomes" id="UP000255423"/>
    </source>
</evidence>
<name>A0A380S7U5_FIBSU</name>
<dbReference type="Pfam" id="PF00291">
    <property type="entry name" value="PALP"/>
    <property type="match status" value="1"/>
</dbReference>
<dbReference type="Proteomes" id="UP000255423">
    <property type="component" value="Unassembled WGS sequence"/>
</dbReference>
<dbReference type="SUPFAM" id="SSF53686">
    <property type="entry name" value="Tryptophan synthase beta subunit-like PLP-dependent enzymes"/>
    <property type="match status" value="1"/>
</dbReference>
<evidence type="ECO:0000313" key="5">
    <source>
        <dbReference type="EMBL" id="SUQ24870.1"/>
    </source>
</evidence>
<dbReference type="RefSeq" id="WP_109573236.1">
    <property type="nucleotide sequence ID" value="NZ_UHJL01000003.1"/>
</dbReference>
<dbReference type="GO" id="GO:0006535">
    <property type="term" value="P:cysteine biosynthetic process from serine"/>
    <property type="evidence" value="ECO:0007669"/>
    <property type="project" value="InterPro"/>
</dbReference>
<comment type="similarity">
    <text evidence="2">Belongs to the cysteine synthase/cystathionine beta-synthase family.</text>
</comment>
<evidence type="ECO:0000256" key="1">
    <source>
        <dbReference type="ARBA" id="ARBA00001933"/>
    </source>
</evidence>
<dbReference type="InterPro" id="IPR001926">
    <property type="entry name" value="TrpB-like_PALP"/>
</dbReference>
<evidence type="ECO:0000256" key="3">
    <source>
        <dbReference type="ARBA" id="ARBA00022898"/>
    </source>
</evidence>
<accession>A0A380S7U5</accession>
<dbReference type="Gene3D" id="3.40.50.1100">
    <property type="match status" value="2"/>
</dbReference>
<evidence type="ECO:0000259" key="4">
    <source>
        <dbReference type="Pfam" id="PF00291"/>
    </source>
</evidence>
<keyword evidence="3" id="KW-0663">Pyridoxal phosphate</keyword>
<dbReference type="InterPro" id="IPR001216">
    <property type="entry name" value="P-phosphate_BS"/>
</dbReference>
<dbReference type="CDD" id="cd01561">
    <property type="entry name" value="CBS_like"/>
    <property type="match status" value="1"/>
</dbReference>
<feature type="domain" description="Tryptophan synthase beta chain-like PALP" evidence="4">
    <location>
        <begin position="8"/>
        <end position="311"/>
    </location>
</feature>
<sequence>MSNIHHSITELVGHTPLLELHNFEKNHNAKGHILAKLEYFNPSGSVKDRAALRMIEEAEREGKLKPGGEIVEITSGNTGIGLAAIAAAKGYKLTVFFEPGGSEERVQVIKTYGATLLGYDALPNVSKLLKEGSFSVAVLLSDVRKYAEEHNAFFINQIENENNPLAHYYTTGPEIVADTDGKVDFIVSMAGTGGTLNGLSKYFREHNPNVKIVGVQATPDSRFFTPEAEEHGVIDGVAPFANVPEPPPLLKDSSIYDEYIEVSTLQATGVAHELAEKEGLFLGTSGAAGIYAASIVAARPENEGKNIVVITADNGFKYLSTKVYALKK</sequence>
<dbReference type="PROSITE" id="PS00901">
    <property type="entry name" value="CYS_SYNTHASE"/>
    <property type="match status" value="1"/>
</dbReference>
<dbReference type="GO" id="GO:0016765">
    <property type="term" value="F:transferase activity, transferring alkyl or aryl (other than methyl) groups"/>
    <property type="evidence" value="ECO:0007669"/>
    <property type="project" value="UniProtKB-ARBA"/>
</dbReference>
<proteinExistence type="inferred from homology"/>
<organism evidence="5 6">
    <name type="scientific">Fibrobacter succinogenes</name>
    <name type="common">Bacteroides succinogenes</name>
    <dbReference type="NCBI Taxonomy" id="833"/>
    <lineage>
        <taxon>Bacteria</taxon>
        <taxon>Pseudomonadati</taxon>
        <taxon>Fibrobacterota</taxon>
        <taxon>Fibrobacteria</taxon>
        <taxon>Fibrobacterales</taxon>
        <taxon>Fibrobacteraceae</taxon>
        <taxon>Fibrobacter</taxon>
    </lineage>
</organism>